<dbReference type="SUPFAM" id="SSF52833">
    <property type="entry name" value="Thioredoxin-like"/>
    <property type="match status" value="1"/>
</dbReference>
<dbReference type="EMBL" id="PCTI01000010">
    <property type="protein sequence ID" value="PIP69179.1"/>
    <property type="molecule type" value="Genomic_DNA"/>
</dbReference>
<dbReference type="PANTHER" id="PTHR34573:SF1">
    <property type="entry name" value="VITAMIN K EPOXIDE REDUCTASE DOMAIN-CONTAINING PROTEIN"/>
    <property type="match status" value="1"/>
</dbReference>
<dbReference type="InterPro" id="IPR013766">
    <property type="entry name" value="Thioredoxin_domain"/>
</dbReference>
<comment type="caution">
    <text evidence="2">The sequence shown here is derived from an EMBL/GenBank/DDBJ whole genome shotgun (WGS) entry which is preliminary data.</text>
</comment>
<dbReference type="Pfam" id="PF00085">
    <property type="entry name" value="Thioredoxin"/>
    <property type="match status" value="1"/>
</dbReference>
<evidence type="ECO:0000313" key="3">
    <source>
        <dbReference type="Proteomes" id="UP000229176"/>
    </source>
</evidence>
<protein>
    <recommendedName>
        <fullName evidence="1">Thioredoxin domain-containing protein</fullName>
    </recommendedName>
</protein>
<proteinExistence type="predicted"/>
<accession>A0A2H0CHF6</accession>
<sequence length="145" mass="15891">MTNKNIFILIIVLLILGTIATVLLRSPSVTSFPGKYDSFTQCLKDKGAVFYGAFWCTHCQAQKKLFESSVKLLPYVECSTLDGNSQTQECIDKKITTYPTWEFADGTRLTGEIPLEQLAEKTSCTLPEGEATALPVQTGASSQAQ</sequence>
<dbReference type="PANTHER" id="PTHR34573">
    <property type="entry name" value="VKC DOMAIN-CONTAINING PROTEIN"/>
    <property type="match status" value="1"/>
</dbReference>
<evidence type="ECO:0000259" key="1">
    <source>
        <dbReference type="Pfam" id="PF00085"/>
    </source>
</evidence>
<reference evidence="2 3" key="1">
    <citation type="submission" date="2017-09" db="EMBL/GenBank/DDBJ databases">
        <title>Depth-based differentiation of microbial function through sediment-hosted aquifers and enrichment of novel symbionts in the deep terrestrial subsurface.</title>
        <authorList>
            <person name="Probst A.J."/>
            <person name="Ladd B."/>
            <person name="Jarett J.K."/>
            <person name="Geller-Mcgrath D.E."/>
            <person name="Sieber C.M."/>
            <person name="Emerson J.B."/>
            <person name="Anantharaman K."/>
            <person name="Thomas B.C."/>
            <person name="Malmstrom R."/>
            <person name="Stieglmeier M."/>
            <person name="Klingl A."/>
            <person name="Woyke T."/>
            <person name="Ryan C.M."/>
            <person name="Banfield J.F."/>
        </authorList>
    </citation>
    <scope>NUCLEOTIDE SEQUENCE [LARGE SCALE GENOMIC DNA]</scope>
    <source>
        <strain evidence="2">CG22_combo_CG10-13_8_21_14_all_32_8</strain>
    </source>
</reference>
<dbReference type="CDD" id="cd01659">
    <property type="entry name" value="TRX_superfamily"/>
    <property type="match status" value="1"/>
</dbReference>
<evidence type="ECO:0000313" key="2">
    <source>
        <dbReference type="EMBL" id="PIP69179.1"/>
    </source>
</evidence>
<dbReference type="InterPro" id="IPR036249">
    <property type="entry name" value="Thioredoxin-like_sf"/>
</dbReference>
<dbReference type="Gene3D" id="3.40.30.10">
    <property type="entry name" value="Glutaredoxin"/>
    <property type="match status" value="1"/>
</dbReference>
<dbReference type="Proteomes" id="UP000229176">
    <property type="component" value="Unassembled WGS sequence"/>
</dbReference>
<name>A0A2H0CHF6_9BACT</name>
<organism evidence="2 3">
    <name type="scientific">Candidatus Nomurabacteria bacterium CG22_combo_CG10-13_8_21_14_all_32_8</name>
    <dbReference type="NCBI Taxonomy" id="1974732"/>
    <lineage>
        <taxon>Bacteria</taxon>
        <taxon>Candidatus Nomuraibacteriota</taxon>
    </lineage>
</organism>
<feature type="domain" description="Thioredoxin" evidence="1">
    <location>
        <begin position="45"/>
        <end position="108"/>
    </location>
</feature>
<gene>
    <name evidence="2" type="ORF">COW91_00780</name>
</gene>
<dbReference type="AlphaFoldDB" id="A0A2H0CHF6"/>